<keyword evidence="2" id="KW-1185">Reference proteome</keyword>
<evidence type="ECO:0000313" key="1">
    <source>
        <dbReference type="EMBL" id="OWZ04686.1"/>
    </source>
</evidence>
<protein>
    <submittedName>
        <fullName evidence="1">Uncharacterized protein</fullName>
    </submittedName>
</protein>
<dbReference type="EMBL" id="NBNE01004831">
    <property type="protein sequence ID" value="OWZ04686.1"/>
    <property type="molecule type" value="Genomic_DNA"/>
</dbReference>
<accession>A0A225VGE3</accession>
<name>A0A225VGE3_9STRA</name>
<dbReference type="AlphaFoldDB" id="A0A225VGE3"/>
<gene>
    <name evidence="1" type="ORF">PHMEG_00023373</name>
</gene>
<evidence type="ECO:0000313" key="2">
    <source>
        <dbReference type="Proteomes" id="UP000198211"/>
    </source>
</evidence>
<sequence length="253" mass="29154">MLDGQLRVAKAYQSAIDKHVRLMARKLPWLSCINAKIVPDELIFAQLDAEKEYQYAAIDEILEVSGIARVKHELLSRLCFQQGSFHHTEVRVLPFSVADVTRAIQNCLAQRKSTEQHRCRKLIRFYNHFKAVTVDKVQVPGACPVEVTARLLQWCVVQPERTVVTWSGFFEYDGSRYVRLFEKIWVSIEPIRLKQNSTFSGQYGSILRIVVHLTPVESEFELDDIEEMSEVVIASYHRNSEMIYQALLAQLAP</sequence>
<reference evidence="2" key="1">
    <citation type="submission" date="2017-03" db="EMBL/GenBank/DDBJ databases">
        <title>Phytopthora megakarya and P. palmivora, two closely related causual agents of cacao black pod achieved similar genome size and gene model numbers by different mechanisms.</title>
        <authorList>
            <person name="Ali S."/>
            <person name="Shao J."/>
            <person name="Larry D.J."/>
            <person name="Kronmiller B."/>
            <person name="Shen D."/>
            <person name="Strem M.D."/>
            <person name="Melnick R.L."/>
            <person name="Guiltinan M.J."/>
            <person name="Tyler B.M."/>
            <person name="Meinhardt L.W."/>
            <person name="Bailey B.A."/>
        </authorList>
    </citation>
    <scope>NUCLEOTIDE SEQUENCE [LARGE SCALE GENOMIC DNA]</scope>
    <source>
        <strain evidence="2">zdho120</strain>
    </source>
</reference>
<dbReference type="Proteomes" id="UP000198211">
    <property type="component" value="Unassembled WGS sequence"/>
</dbReference>
<organism evidence="1 2">
    <name type="scientific">Phytophthora megakarya</name>
    <dbReference type="NCBI Taxonomy" id="4795"/>
    <lineage>
        <taxon>Eukaryota</taxon>
        <taxon>Sar</taxon>
        <taxon>Stramenopiles</taxon>
        <taxon>Oomycota</taxon>
        <taxon>Peronosporomycetes</taxon>
        <taxon>Peronosporales</taxon>
        <taxon>Peronosporaceae</taxon>
        <taxon>Phytophthora</taxon>
    </lineage>
</organism>
<comment type="caution">
    <text evidence="1">The sequence shown here is derived from an EMBL/GenBank/DDBJ whole genome shotgun (WGS) entry which is preliminary data.</text>
</comment>
<proteinExistence type="predicted"/>